<name>A0A6I6K6Z6_9BACT</name>
<organism evidence="1 2">
    <name type="scientific">Maribellus comscasis</name>
    <dbReference type="NCBI Taxonomy" id="2681766"/>
    <lineage>
        <taxon>Bacteria</taxon>
        <taxon>Pseudomonadati</taxon>
        <taxon>Bacteroidota</taxon>
        <taxon>Bacteroidia</taxon>
        <taxon>Marinilabiliales</taxon>
        <taxon>Prolixibacteraceae</taxon>
        <taxon>Maribellus</taxon>
    </lineage>
</organism>
<sequence length="187" mass="20833">MVMVETIALAATILMVIFLLKQWTKTEGATGEKEKVIKNFKPECIVGKSNFVLSSDKNTFPESGSSGKMDIEVPLEYEPDINAIEEQEEMEHLGLSSEISSDITFEEMMEVVNEVESVKPQNPTKTGKLLYENDNTEWVEQMASTSPDHQKRIVALIDLHLGKLGQNEGEQVSSDDMEGFDIGEFVG</sequence>
<proteinExistence type="predicted"/>
<gene>
    <name evidence="1" type="ORF">GM418_19430</name>
</gene>
<evidence type="ECO:0000313" key="2">
    <source>
        <dbReference type="Proteomes" id="UP000428260"/>
    </source>
</evidence>
<dbReference type="EMBL" id="CP046401">
    <property type="protein sequence ID" value="QGY45764.1"/>
    <property type="molecule type" value="Genomic_DNA"/>
</dbReference>
<dbReference type="KEGG" id="mcos:GM418_19430"/>
<accession>A0A6I6K6Z6</accession>
<keyword evidence="2" id="KW-1185">Reference proteome</keyword>
<evidence type="ECO:0000313" key="1">
    <source>
        <dbReference type="EMBL" id="QGY45764.1"/>
    </source>
</evidence>
<dbReference type="AlphaFoldDB" id="A0A6I6K6Z6"/>
<dbReference type="RefSeq" id="WP_158868903.1">
    <property type="nucleotide sequence ID" value="NZ_CP046401.1"/>
</dbReference>
<protein>
    <submittedName>
        <fullName evidence="1">Uncharacterized protein</fullName>
    </submittedName>
</protein>
<dbReference type="Proteomes" id="UP000428260">
    <property type="component" value="Chromosome"/>
</dbReference>
<reference evidence="1 2" key="1">
    <citation type="submission" date="2019-11" db="EMBL/GenBank/DDBJ databases">
        <authorList>
            <person name="Zheng R.K."/>
            <person name="Sun C.M."/>
        </authorList>
    </citation>
    <scope>NUCLEOTIDE SEQUENCE [LARGE SCALE GENOMIC DNA]</scope>
    <source>
        <strain evidence="1 2">WC007</strain>
    </source>
</reference>